<feature type="domain" description="THIF-type NAD/FAD binding fold" evidence="6">
    <location>
        <begin position="30"/>
        <end position="547"/>
    </location>
</feature>
<evidence type="ECO:0000256" key="4">
    <source>
        <dbReference type="ARBA" id="ARBA00022786"/>
    </source>
</evidence>
<dbReference type="STRING" id="747676.F4RYQ0"/>
<evidence type="ECO:0000256" key="5">
    <source>
        <dbReference type="PIRNR" id="PIRNR039099"/>
    </source>
</evidence>
<dbReference type="FunFam" id="3.40.50.720:FF:000475">
    <property type="entry name" value="NEDD8-activating enzyme E1 regulatory subunit"/>
    <property type="match status" value="1"/>
</dbReference>
<dbReference type="GO" id="GO:0005737">
    <property type="term" value="C:cytoplasm"/>
    <property type="evidence" value="ECO:0007669"/>
    <property type="project" value="TreeGrafter"/>
</dbReference>
<sequence>MSEPQVALEDVAPILPVSSRDRPDAKTQRYDRQLRLWASSGQAALERASLVIGPATATSAQILKNLVLPGIGSFSLYDSQSVSESDLGHNFFLEESSSGKNRAQEVSRLLAELNPDVKTNGIEDDLMSFVRQKVEGSEETTFHSSSIAIGVGLEDNDENELAEKCWENNIPLILVQTCGFLGSIRVQVKELGLIETHPDSYVDLRLDSPFPTLLEFVKSFDFQKLDTHEHTHIPAVVIMIHFLELFKSTHDGKLPKTSAEREELKKMIQAEKRNADEDNFDEAVGMIWKACRPTRVPDSIQSLFLDPCCTTLSPNSTPFWILVRTLREFVHRKQNDGSLLLPLTGVLPDMKADTNSYVKLQTIYRQKAQQDLLDFKNILKEILDQHSQIIPSINHENFSDEVLHSFVKHSAFLKLIRGRSLAQERSGPEGLISLLTAESEPSAEQIPASWYLALRASALFRQKHHRYPGSIASEIKSDQTLMETIANEYLGSLGGLKLSEPGLPKTLIDAIGEVVRAGGSELPQIAALIGGIVAQEAIKLISHQYIPLSGTCIFDGIKSSTSILHL</sequence>
<dbReference type="InterPro" id="IPR045886">
    <property type="entry name" value="ThiF/MoeB/HesA"/>
</dbReference>
<evidence type="ECO:0000256" key="3">
    <source>
        <dbReference type="ARBA" id="ARBA00015407"/>
    </source>
</evidence>
<dbReference type="Proteomes" id="UP000001072">
    <property type="component" value="Unassembled WGS sequence"/>
</dbReference>
<dbReference type="RefSeq" id="XP_007414198.1">
    <property type="nucleotide sequence ID" value="XM_007414136.1"/>
</dbReference>
<evidence type="ECO:0000256" key="2">
    <source>
        <dbReference type="ARBA" id="ARBA00006868"/>
    </source>
</evidence>
<proteinExistence type="inferred from homology"/>
<accession>F4RYQ0</accession>
<evidence type="ECO:0000313" key="8">
    <source>
        <dbReference type="Proteomes" id="UP000001072"/>
    </source>
</evidence>
<dbReference type="EMBL" id="GL883130">
    <property type="protein sequence ID" value="EGG02509.1"/>
    <property type="molecule type" value="Genomic_DNA"/>
</dbReference>
<dbReference type="VEuPathDB" id="FungiDB:MELLADRAFT_91342"/>
<dbReference type="HOGENOM" id="CLU_019618_2_1_1"/>
<dbReference type="KEGG" id="mlr:MELLADRAFT_91342"/>
<dbReference type="GO" id="GO:0045116">
    <property type="term" value="P:protein neddylation"/>
    <property type="evidence" value="ECO:0007669"/>
    <property type="project" value="UniProtKB-UniRule"/>
</dbReference>
<dbReference type="InterPro" id="IPR035985">
    <property type="entry name" value="Ubiquitin-activating_enz"/>
</dbReference>
<protein>
    <recommendedName>
        <fullName evidence="3 5">NEDD8-activating enzyme E1 regulatory subunit</fullName>
    </recommendedName>
</protein>
<keyword evidence="4 5" id="KW-0833">Ubl conjugation pathway</keyword>
<comment type="similarity">
    <text evidence="2 5">Belongs to the ubiquitin-activating E1 family. ULA1 subfamily.</text>
</comment>
<gene>
    <name evidence="7" type="ORF">MELLADRAFT_91342</name>
</gene>
<comment type="function">
    <text evidence="5">Regulatory subunit of the dimeric UBA3-ULA1 E1 enzyme.</text>
</comment>
<dbReference type="Gene3D" id="3.40.50.720">
    <property type="entry name" value="NAD(P)-binding Rossmann-like Domain"/>
    <property type="match status" value="2"/>
</dbReference>
<evidence type="ECO:0000259" key="6">
    <source>
        <dbReference type="Pfam" id="PF00899"/>
    </source>
</evidence>
<dbReference type="InterPro" id="IPR030667">
    <property type="entry name" value="APP-BP1"/>
</dbReference>
<dbReference type="FunCoup" id="F4RYQ0">
    <property type="interactions" value="811"/>
</dbReference>
<dbReference type="Pfam" id="PF00899">
    <property type="entry name" value="ThiF"/>
    <property type="match status" value="1"/>
</dbReference>
<evidence type="ECO:0000313" key="7">
    <source>
        <dbReference type="EMBL" id="EGG02509.1"/>
    </source>
</evidence>
<dbReference type="InParanoid" id="F4RYQ0"/>
<reference evidence="8" key="1">
    <citation type="journal article" date="2011" name="Proc. Natl. Acad. Sci. U.S.A.">
        <title>Obligate biotrophy features unraveled by the genomic analysis of rust fungi.</title>
        <authorList>
            <person name="Duplessis S."/>
            <person name="Cuomo C.A."/>
            <person name="Lin Y.-C."/>
            <person name="Aerts A."/>
            <person name="Tisserant E."/>
            <person name="Veneault-Fourrey C."/>
            <person name="Joly D.L."/>
            <person name="Hacquard S."/>
            <person name="Amselem J."/>
            <person name="Cantarel B.L."/>
            <person name="Chiu R."/>
            <person name="Coutinho P.M."/>
            <person name="Feau N."/>
            <person name="Field M."/>
            <person name="Frey P."/>
            <person name="Gelhaye E."/>
            <person name="Goldberg J."/>
            <person name="Grabherr M.G."/>
            <person name="Kodira C.D."/>
            <person name="Kohler A."/>
            <person name="Kuees U."/>
            <person name="Lindquist E.A."/>
            <person name="Lucas S.M."/>
            <person name="Mago R."/>
            <person name="Mauceli E."/>
            <person name="Morin E."/>
            <person name="Murat C."/>
            <person name="Pangilinan J.L."/>
            <person name="Park R."/>
            <person name="Pearson M."/>
            <person name="Quesneville H."/>
            <person name="Rouhier N."/>
            <person name="Sakthikumar S."/>
            <person name="Salamov A.A."/>
            <person name="Schmutz J."/>
            <person name="Selles B."/>
            <person name="Shapiro H."/>
            <person name="Tanguay P."/>
            <person name="Tuskan G.A."/>
            <person name="Henrissat B."/>
            <person name="Van de Peer Y."/>
            <person name="Rouze P."/>
            <person name="Ellis J.G."/>
            <person name="Dodds P.N."/>
            <person name="Schein J.E."/>
            <person name="Zhong S."/>
            <person name="Hamelin R.C."/>
            <person name="Grigoriev I.V."/>
            <person name="Szabo L.J."/>
            <person name="Martin F."/>
        </authorList>
    </citation>
    <scope>NUCLEOTIDE SEQUENCE [LARGE SCALE GENOMIC DNA]</scope>
    <source>
        <strain evidence="8">98AG31 / pathotype 3-4-7</strain>
    </source>
</reference>
<dbReference type="InterPro" id="IPR000594">
    <property type="entry name" value="ThiF_NAD_FAD-bd"/>
</dbReference>
<dbReference type="SUPFAM" id="SSF69572">
    <property type="entry name" value="Activating enzymes of the ubiquitin-like proteins"/>
    <property type="match status" value="1"/>
</dbReference>
<dbReference type="PANTHER" id="PTHR10953">
    <property type="entry name" value="UBIQUITIN-ACTIVATING ENZYME E1"/>
    <property type="match status" value="1"/>
</dbReference>
<dbReference type="AlphaFoldDB" id="F4RYQ0"/>
<dbReference type="eggNOG" id="KOG2016">
    <property type="taxonomic scope" value="Eukaryota"/>
</dbReference>
<dbReference type="PIRSF" id="PIRSF039099">
    <property type="entry name" value="APP-BP1"/>
    <property type="match status" value="1"/>
</dbReference>
<name>F4RYQ0_MELLP</name>
<comment type="pathway">
    <text evidence="1 5">Protein modification; protein neddylation.</text>
</comment>
<dbReference type="GeneID" id="18935875"/>
<dbReference type="GO" id="GO:0019781">
    <property type="term" value="F:NEDD8 activating enzyme activity"/>
    <property type="evidence" value="ECO:0007669"/>
    <property type="project" value="UniProtKB-UniRule"/>
</dbReference>
<dbReference type="PANTHER" id="PTHR10953:SF29">
    <property type="entry name" value="NEDD8-ACTIVATING ENZYME E1 REGULATORY SUBUNIT"/>
    <property type="match status" value="1"/>
</dbReference>
<evidence type="ECO:0000256" key="1">
    <source>
        <dbReference type="ARBA" id="ARBA00005032"/>
    </source>
</evidence>
<keyword evidence="8" id="KW-1185">Reference proteome</keyword>
<organism evidence="8">
    <name type="scientific">Melampsora larici-populina (strain 98AG31 / pathotype 3-4-7)</name>
    <name type="common">Poplar leaf rust fungus</name>
    <dbReference type="NCBI Taxonomy" id="747676"/>
    <lineage>
        <taxon>Eukaryota</taxon>
        <taxon>Fungi</taxon>
        <taxon>Dikarya</taxon>
        <taxon>Basidiomycota</taxon>
        <taxon>Pucciniomycotina</taxon>
        <taxon>Pucciniomycetes</taxon>
        <taxon>Pucciniales</taxon>
        <taxon>Melampsoraceae</taxon>
        <taxon>Melampsora</taxon>
    </lineage>
</organism>
<dbReference type="OrthoDB" id="1708823at2759"/>
<dbReference type="UniPathway" id="UPA00885"/>